<proteinExistence type="predicted"/>
<reference evidence="2 3" key="1">
    <citation type="journal article" date="2023" name="Commun. Biol.">
        <title>Reorganization of the ancestral sex-determining regions during the evolution of trioecy in Pleodorina starrii.</title>
        <authorList>
            <person name="Takahashi K."/>
            <person name="Suzuki S."/>
            <person name="Kawai-Toyooka H."/>
            <person name="Yamamoto K."/>
            <person name="Hamaji T."/>
            <person name="Ootsuki R."/>
            <person name="Yamaguchi H."/>
            <person name="Kawachi M."/>
            <person name="Higashiyama T."/>
            <person name="Nozaki H."/>
        </authorList>
    </citation>
    <scope>NUCLEOTIDE SEQUENCE [LARGE SCALE GENOMIC DNA]</scope>
    <source>
        <strain evidence="2 3">NIES-4479</strain>
    </source>
</reference>
<organism evidence="2 3">
    <name type="scientific">Pleodorina starrii</name>
    <dbReference type="NCBI Taxonomy" id="330485"/>
    <lineage>
        <taxon>Eukaryota</taxon>
        <taxon>Viridiplantae</taxon>
        <taxon>Chlorophyta</taxon>
        <taxon>core chlorophytes</taxon>
        <taxon>Chlorophyceae</taxon>
        <taxon>CS clade</taxon>
        <taxon>Chlamydomonadales</taxon>
        <taxon>Volvocaceae</taxon>
        <taxon>Pleodorina</taxon>
    </lineage>
</organism>
<evidence type="ECO:0000256" key="1">
    <source>
        <dbReference type="SAM" id="Phobius"/>
    </source>
</evidence>
<keyword evidence="1" id="KW-1133">Transmembrane helix</keyword>
<comment type="caution">
    <text evidence="2">The sequence shown here is derived from an EMBL/GenBank/DDBJ whole genome shotgun (WGS) entry which is preliminary data.</text>
</comment>
<accession>A0A9W6BYP8</accession>
<evidence type="ECO:0000313" key="2">
    <source>
        <dbReference type="EMBL" id="GLC60290.1"/>
    </source>
</evidence>
<dbReference type="EMBL" id="BRXU01000033">
    <property type="protein sequence ID" value="GLC60290.1"/>
    <property type="molecule type" value="Genomic_DNA"/>
</dbReference>
<keyword evidence="1" id="KW-0812">Transmembrane</keyword>
<sequence>MFKLPVDVYFLMVPIACAAVGLVTMTARIPTRDPEATRNPAFYEDEKYAASVGARYGNEIKSLFDMRIRAKKFSVFNNEVTVPE</sequence>
<evidence type="ECO:0000313" key="3">
    <source>
        <dbReference type="Proteomes" id="UP001165080"/>
    </source>
</evidence>
<dbReference type="OrthoDB" id="528672at2759"/>
<name>A0A9W6BYP8_9CHLO</name>
<dbReference type="AlphaFoldDB" id="A0A9W6BYP8"/>
<keyword evidence="3" id="KW-1185">Reference proteome</keyword>
<protein>
    <submittedName>
        <fullName evidence="2">Uncharacterized protein</fullName>
    </submittedName>
</protein>
<feature type="transmembrane region" description="Helical" evidence="1">
    <location>
        <begin position="6"/>
        <end position="25"/>
    </location>
</feature>
<dbReference type="Proteomes" id="UP001165080">
    <property type="component" value="Unassembled WGS sequence"/>
</dbReference>
<keyword evidence="1" id="KW-0472">Membrane</keyword>
<gene>
    <name evidence="2" type="primary">PLESTMB000402</name>
    <name evidence="2" type="ORF">PLESTB_001594900</name>
</gene>